<dbReference type="PANTHER" id="PTHR38115">
    <property type="entry name" value="LIPOCALIN-LIKE DOMAIN-CONTAINING PROTEIN"/>
    <property type="match status" value="1"/>
</dbReference>
<name>Q5BFR8_EMENI</name>
<dbReference type="InterPro" id="IPR053037">
    <property type="entry name" value="Pericyclase_pydY-like"/>
</dbReference>
<proteinExistence type="predicted"/>
<organism evidence="1 2">
    <name type="scientific">Emericella nidulans (strain FGSC A4 / ATCC 38163 / CBS 112.46 / NRRL 194 / M139)</name>
    <name type="common">Aspergillus nidulans</name>
    <dbReference type="NCBI Taxonomy" id="227321"/>
    <lineage>
        <taxon>Eukaryota</taxon>
        <taxon>Fungi</taxon>
        <taxon>Dikarya</taxon>
        <taxon>Ascomycota</taxon>
        <taxon>Pezizomycotina</taxon>
        <taxon>Eurotiomycetes</taxon>
        <taxon>Eurotiomycetidae</taxon>
        <taxon>Eurotiales</taxon>
        <taxon>Aspergillaceae</taxon>
        <taxon>Aspergillus</taxon>
        <taxon>Aspergillus subgen. Nidulantes</taxon>
    </lineage>
</organism>
<reference evidence="2" key="2">
    <citation type="journal article" date="2009" name="Fungal Genet. Biol.">
        <title>The 2008 update of the Aspergillus nidulans genome annotation: a community effort.</title>
        <authorList>
            <person name="Wortman J.R."/>
            <person name="Gilsenan J.M."/>
            <person name="Joardar V."/>
            <person name="Deegan J."/>
            <person name="Clutterbuck J."/>
            <person name="Andersen M.R."/>
            <person name="Archer D."/>
            <person name="Bencina M."/>
            <person name="Braus G."/>
            <person name="Coutinho P."/>
            <person name="von Dohren H."/>
            <person name="Doonan J."/>
            <person name="Driessen A.J."/>
            <person name="Durek P."/>
            <person name="Espeso E."/>
            <person name="Fekete E."/>
            <person name="Flipphi M."/>
            <person name="Estrada C.G."/>
            <person name="Geysens S."/>
            <person name="Goldman G."/>
            <person name="de Groot P.W."/>
            <person name="Hansen K."/>
            <person name="Harris S.D."/>
            <person name="Heinekamp T."/>
            <person name="Helmstaedt K."/>
            <person name="Henrissat B."/>
            <person name="Hofmann G."/>
            <person name="Homan T."/>
            <person name="Horio T."/>
            <person name="Horiuchi H."/>
            <person name="James S."/>
            <person name="Jones M."/>
            <person name="Karaffa L."/>
            <person name="Karanyi Z."/>
            <person name="Kato M."/>
            <person name="Keller N."/>
            <person name="Kelly D.E."/>
            <person name="Kiel J.A."/>
            <person name="Kim J.M."/>
            <person name="van der Klei I.J."/>
            <person name="Klis F.M."/>
            <person name="Kovalchuk A."/>
            <person name="Krasevec N."/>
            <person name="Kubicek C.P."/>
            <person name="Liu B."/>
            <person name="Maccabe A."/>
            <person name="Meyer V."/>
            <person name="Mirabito P."/>
            <person name="Miskei M."/>
            <person name="Mos M."/>
            <person name="Mullins J."/>
            <person name="Nelson D.R."/>
            <person name="Nielsen J."/>
            <person name="Oakley B.R."/>
            <person name="Osmani S.A."/>
            <person name="Pakula T."/>
            <person name="Paszewski A."/>
            <person name="Paulsen I."/>
            <person name="Pilsyk S."/>
            <person name="Pocsi I."/>
            <person name="Punt P.J."/>
            <person name="Ram A.F."/>
            <person name="Ren Q."/>
            <person name="Robellet X."/>
            <person name="Robson G."/>
            <person name="Seiboth B."/>
            <person name="van Solingen P."/>
            <person name="Specht T."/>
            <person name="Sun J."/>
            <person name="Taheri-Talesh N."/>
            <person name="Takeshita N."/>
            <person name="Ussery D."/>
            <person name="vanKuyk P.A."/>
            <person name="Visser H."/>
            <person name="van de Vondervoort P.J."/>
            <person name="de Vries R.P."/>
            <person name="Walton J."/>
            <person name="Xiang X."/>
            <person name="Xiong Y."/>
            <person name="Zeng A.P."/>
            <person name="Brandt B.W."/>
            <person name="Cornell M.J."/>
            <person name="van den Hondel C.A."/>
            <person name="Visser J."/>
            <person name="Oliver S.G."/>
            <person name="Turner G."/>
        </authorList>
    </citation>
    <scope>GENOME REANNOTATION</scope>
    <source>
        <strain evidence="2">FGSC A4 / ATCC 38163 / CBS 112.46 / NRRL 194 / M139</strain>
    </source>
</reference>
<accession>Q5BFR8</accession>
<dbReference type="KEGG" id="ani:ANIA_00612"/>
<gene>
    <name evidence="1" type="ORF">ANIA_00612</name>
</gene>
<dbReference type="RefSeq" id="XP_658216.1">
    <property type="nucleotide sequence ID" value="XM_653124.1"/>
</dbReference>
<dbReference type="Proteomes" id="UP000000560">
    <property type="component" value="Chromosome VIII"/>
</dbReference>
<dbReference type="AlphaFoldDB" id="Q5BFR8"/>
<dbReference type="EMBL" id="BN001308">
    <property type="protein sequence ID" value="CBF89131.1"/>
    <property type="molecule type" value="Genomic_DNA"/>
</dbReference>
<dbReference type="PANTHER" id="PTHR38115:SF1">
    <property type="entry name" value="LIPOCALIN-LIKE DOMAIN-CONTAINING PROTEIN"/>
    <property type="match status" value="1"/>
</dbReference>
<dbReference type="InParanoid" id="Q5BFR8"/>
<protein>
    <submittedName>
        <fullName evidence="1">Uncharacterized protein</fullName>
    </submittedName>
</protein>
<keyword evidence="2" id="KW-1185">Reference proteome</keyword>
<sequence>MSAAEVSIRSLTGDWAIDKSKSTNIDGALKLQGIGWLRRKAVTSGTITLKTAHTTEAHNEEQPITRLMMQQGLRGIFPGVEQTRSVDWSTHEHVDAVSGAAITVRSRYVRGIEEGDGSKVKPALQVETSVTGEKGKADIETFLGAAVSIPETGGEEAKEKPFVQDYIVCESGGWTAEQVWAVEKIDGSTFLTCRAVAAKGDATEMAYQVYQYEEQK</sequence>
<dbReference type="OrthoDB" id="425354at2759"/>
<dbReference type="OMA" id="MEFTHGS"/>
<dbReference type="HOGENOM" id="CLU_088979_1_0_1"/>
<dbReference type="GeneID" id="2876385"/>
<evidence type="ECO:0000313" key="1">
    <source>
        <dbReference type="EMBL" id="CBF89131.1"/>
    </source>
</evidence>
<evidence type="ECO:0000313" key="2">
    <source>
        <dbReference type="Proteomes" id="UP000000560"/>
    </source>
</evidence>
<reference evidence="2" key="1">
    <citation type="journal article" date="2005" name="Nature">
        <title>Sequencing of Aspergillus nidulans and comparative analysis with A. fumigatus and A. oryzae.</title>
        <authorList>
            <person name="Galagan J.E."/>
            <person name="Calvo S.E."/>
            <person name="Cuomo C."/>
            <person name="Ma L.J."/>
            <person name="Wortman J.R."/>
            <person name="Batzoglou S."/>
            <person name="Lee S.I."/>
            <person name="Basturkmen M."/>
            <person name="Spevak C.C."/>
            <person name="Clutterbuck J."/>
            <person name="Kapitonov V."/>
            <person name="Jurka J."/>
            <person name="Scazzocchio C."/>
            <person name="Farman M."/>
            <person name="Butler J."/>
            <person name="Purcell S."/>
            <person name="Harris S."/>
            <person name="Braus G.H."/>
            <person name="Draht O."/>
            <person name="Busch S."/>
            <person name="D'Enfert C."/>
            <person name="Bouchier C."/>
            <person name="Goldman G.H."/>
            <person name="Bell-Pedersen D."/>
            <person name="Griffiths-Jones S."/>
            <person name="Doonan J.H."/>
            <person name="Yu J."/>
            <person name="Vienken K."/>
            <person name="Pain A."/>
            <person name="Freitag M."/>
            <person name="Selker E.U."/>
            <person name="Archer D.B."/>
            <person name="Penalva M.A."/>
            <person name="Oakley B.R."/>
            <person name="Momany M."/>
            <person name="Tanaka T."/>
            <person name="Kumagai T."/>
            <person name="Asai K."/>
            <person name="Machida M."/>
            <person name="Nierman W.C."/>
            <person name="Denning D.W."/>
            <person name="Caddick M."/>
            <person name="Hynes M."/>
            <person name="Paoletti M."/>
            <person name="Fischer R."/>
            <person name="Miller B."/>
            <person name="Dyer P."/>
            <person name="Sachs M.S."/>
            <person name="Osmani S.A."/>
            <person name="Birren B.W."/>
        </authorList>
    </citation>
    <scope>NUCLEOTIDE SEQUENCE [LARGE SCALE GENOMIC DNA]</scope>
    <source>
        <strain evidence="2">FGSC A4 / ATCC 38163 / CBS 112.46 / NRRL 194 / M139</strain>
    </source>
</reference>
<dbReference type="VEuPathDB" id="FungiDB:AN0612"/>
<accession>C8VS95</accession>